<evidence type="ECO:0000256" key="1">
    <source>
        <dbReference type="SAM" id="MobiDB-lite"/>
    </source>
</evidence>
<sequence length="599" mass="64093">MLALYEKLVGTWRLCEYLSATVSSELNVHNVHEHAAVLHLRLLRPQTMLRGDRTCAAAVQVMLFYTRKSLGTLAAALSRWSTCVQLRKAQTFRAAMARGLRAHCLLRAPPVSRAVPLLQQLQARVAERKRQQLQQPTSLRPASLAPLTAGSGRKPARLAALMRIEAQRGLRKSIRQLDARDSDLSLEERAASRLYGEDLCRRALQALQAWGMCEQSHQHARLQQLFGSWRGLTSCNRAAEQVERAREQGRLSQAFHQWQLLSLRTAASRNVPAQVAEPPSFGQKWACARGLDSPGSPGNRIMSPQQQKLVADHAESVACYGIRPAVSLSTRITAASSVTSGISATQACMLQSPGFFTEAAAVSSPCVRKAADNAPADAWGVNRGPWATGLEAGHALEAQQPRGCPARVTVDDLLGSPGAPTTHIAPMVCTALGSGSGSGSTAAGALSSPITLLKEPLAEGAPPDGRHPAMAPAARCCHGDGLLREGPGGPLQQGRMGVGPWDAESLVCRAAEQLTPAPLEAGCMGGSRVRSLTASFEAATSASIQCMSGGQRSQSFTRGRSQPRRPPFDFTMLQRFSSFSGQPCTGESAGSNDMVIWRQ</sequence>
<reference evidence="2 3" key="1">
    <citation type="journal article" date="2024" name="Nat. Commun.">
        <title>Phylogenomics reveals the evolutionary origins of lichenization in chlorophyte algae.</title>
        <authorList>
            <person name="Puginier C."/>
            <person name="Libourel C."/>
            <person name="Otte J."/>
            <person name="Skaloud P."/>
            <person name="Haon M."/>
            <person name="Grisel S."/>
            <person name="Petersen M."/>
            <person name="Berrin J.G."/>
            <person name="Delaux P.M."/>
            <person name="Dal Grande F."/>
            <person name="Keller J."/>
        </authorList>
    </citation>
    <scope>NUCLEOTIDE SEQUENCE [LARGE SCALE GENOMIC DNA]</scope>
    <source>
        <strain evidence="2 3">SAG 216-7</strain>
    </source>
</reference>
<evidence type="ECO:0008006" key="4">
    <source>
        <dbReference type="Google" id="ProtNLM"/>
    </source>
</evidence>
<evidence type="ECO:0000313" key="3">
    <source>
        <dbReference type="Proteomes" id="UP001491310"/>
    </source>
</evidence>
<name>A0ABR2YNS3_9CHLO</name>
<protein>
    <recommendedName>
        <fullName evidence="4">DUF4005 domain-containing protein</fullName>
    </recommendedName>
</protein>
<organism evidence="2 3">
    <name type="scientific">Coccomyxa subellipsoidea</name>
    <dbReference type="NCBI Taxonomy" id="248742"/>
    <lineage>
        <taxon>Eukaryota</taxon>
        <taxon>Viridiplantae</taxon>
        <taxon>Chlorophyta</taxon>
        <taxon>core chlorophytes</taxon>
        <taxon>Trebouxiophyceae</taxon>
        <taxon>Trebouxiophyceae incertae sedis</taxon>
        <taxon>Coccomyxaceae</taxon>
        <taxon>Coccomyxa</taxon>
    </lineage>
</organism>
<comment type="caution">
    <text evidence="2">The sequence shown here is derived from an EMBL/GenBank/DDBJ whole genome shotgun (WGS) entry which is preliminary data.</text>
</comment>
<accession>A0ABR2YNS3</accession>
<dbReference type="Proteomes" id="UP001491310">
    <property type="component" value="Unassembled WGS sequence"/>
</dbReference>
<evidence type="ECO:0000313" key="2">
    <source>
        <dbReference type="EMBL" id="KAK9908452.1"/>
    </source>
</evidence>
<gene>
    <name evidence="2" type="ORF">WJX75_008134</name>
</gene>
<proteinExistence type="predicted"/>
<keyword evidence="3" id="KW-1185">Reference proteome</keyword>
<dbReference type="EMBL" id="JALJOT010000008">
    <property type="protein sequence ID" value="KAK9908452.1"/>
    <property type="molecule type" value="Genomic_DNA"/>
</dbReference>
<feature type="region of interest" description="Disordered" evidence="1">
    <location>
        <begin position="129"/>
        <end position="150"/>
    </location>
</feature>